<sequence length="99" mass="10186">MNKALALAATAGTFALRYACEHPIQAGITTLGLGLGLSSVLGVRRLVAMPLKAVGFGGEGVIEGSAAARWQRTAYAGNVPVGSIFARLQSLGTMWGRRG</sequence>
<protein>
    <submittedName>
        <fullName evidence="6">Uncharacterized protein</fullName>
    </submittedName>
</protein>
<keyword evidence="3" id="KW-0812">Transmembrane</keyword>
<dbReference type="Gene3D" id="6.10.110.10">
    <property type="match status" value="1"/>
</dbReference>
<evidence type="ECO:0000256" key="3">
    <source>
        <dbReference type="ARBA" id="ARBA00022692"/>
    </source>
</evidence>
<gene>
    <name evidence="6" type="ORF">K432DRAFT_405065</name>
</gene>
<comment type="similarity">
    <text evidence="2">Belongs to the IFI6/IFI27 family.</text>
</comment>
<evidence type="ECO:0000313" key="7">
    <source>
        <dbReference type="Proteomes" id="UP000250266"/>
    </source>
</evidence>
<comment type="subcellular location">
    <subcellularLocation>
        <location evidence="1">Membrane</location>
        <topology evidence="1">Multi-pass membrane protein</topology>
    </subcellularLocation>
</comment>
<dbReference type="AlphaFoldDB" id="A0A8E2EA56"/>
<keyword evidence="4" id="KW-1133">Transmembrane helix</keyword>
<dbReference type="OrthoDB" id="440424at2759"/>
<dbReference type="EMBL" id="KV744977">
    <property type="protein sequence ID" value="OCK80034.1"/>
    <property type="molecule type" value="Genomic_DNA"/>
</dbReference>
<reference evidence="6 7" key="1">
    <citation type="journal article" date="2016" name="Nat. Commun.">
        <title>Ectomycorrhizal ecology is imprinted in the genome of the dominant symbiotic fungus Cenococcum geophilum.</title>
        <authorList>
            <consortium name="DOE Joint Genome Institute"/>
            <person name="Peter M."/>
            <person name="Kohler A."/>
            <person name="Ohm R.A."/>
            <person name="Kuo A."/>
            <person name="Krutzmann J."/>
            <person name="Morin E."/>
            <person name="Arend M."/>
            <person name="Barry K.W."/>
            <person name="Binder M."/>
            <person name="Choi C."/>
            <person name="Clum A."/>
            <person name="Copeland A."/>
            <person name="Grisel N."/>
            <person name="Haridas S."/>
            <person name="Kipfer T."/>
            <person name="LaButti K."/>
            <person name="Lindquist E."/>
            <person name="Lipzen A."/>
            <person name="Maire R."/>
            <person name="Meier B."/>
            <person name="Mihaltcheva S."/>
            <person name="Molinier V."/>
            <person name="Murat C."/>
            <person name="Poggeler S."/>
            <person name="Quandt C.A."/>
            <person name="Sperisen C."/>
            <person name="Tritt A."/>
            <person name="Tisserant E."/>
            <person name="Crous P.W."/>
            <person name="Henrissat B."/>
            <person name="Nehls U."/>
            <person name="Egli S."/>
            <person name="Spatafora J.W."/>
            <person name="Grigoriev I.V."/>
            <person name="Martin F.M."/>
        </authorList>
    </citation>
    <scope>NUCLEOTIDE SEQUENCE [LARGE SCALE GENOMIC DNA]</scope>
    <source>
        <strain evidence="6 7">CBS 459.81</strain>
    </source>
</reference>
<proteinExistence type="inferred from homology"/>
<evidence type="ECO:0000256" key="4">
    <source>
        <dbReference type="ARBA" id="ARBA00022989"/>
    </source>
</evidence>
<dbReference type="Proteomes" id="UP000250266">
    <property type="component" value="Unassembled WGS sequence"/>
</dbReference>
<dbReference type="Pfam" id="PF06140">
    <property type="entry name" value="Ifi-6-16"/>
    <property type="match status" value="1"/>
</dbReference>
<name>A0A8E2EA56_9PEZI</name>
<keyword evidence="7" id="KW-1185">Reference proteome</keyword>
<dbReference type="InterPro" id="IPR009311">
    <property type="entry name" value="IFI6/IFI27-like"/>
</dbReference>
<accession>A0A8E2EA56</accession>
<evidence type="ECO:0000256" key="5">
    <source>
        <dbReference type="ARBA" id="ARBA00023136"/>
    </source>
</evidence>
<dbReference type="GO" id="GO:0016020">
    <property type="term" value="C:membrane"/>
    <property type="evidence" value="ECO:0007669"/>
    <property type="project" value="UniProtKB-SubCell"/>
</dbReference>
<dbReference type="InterPro" id="IPR038213">
    <property type="entry name" value="IFI6/IFI27-like_sf"/>
</dbReference>
<evidence type="ECO:0000313" key="6">
    <source>
        <dbReference type="EMBL" id="OCK80034.1"/>
    </source>
</evidence>
<keyword evidence="5" id="KW-0472">Membrane</keyword>
<evidence type="ECO:0000256" key="1">
    <source>
        <dbReference type="ARBA" id="ARBA00004141"/>
    </source>
</evidence>
<organism evidence="6 7">
    <name type="scientific">Lepidopterella palustris CBS 459.81</name>
    <dbReference type="NCBI Taxonomy" id="1314670"/>
    <lineage>
        <taxon>Eukaryota</taxon>
        <taxon>Fungi</taxon>
        <taxon>Dikarya</taxon>
        <taxon>Ascomycota</taxon>
        <taxon>Pezizomycotina</taxon>
        <taxon>Dothideomycetes</taxon>
        <taxon>Pleosporomycetidae</taxon>
        <taxon>Mytilinidiales</taxon>
        <taxon>Argynnaceae</taxon>
        <taxon>Lepidopterella</taxon>
    </lineage>
</organism>
<evidence type="ECO:0000256" key="2">
    <source>
        <dbReference type="ARBA" id="ARBA00007262"/>
    </source>
</evidence>